<dbReference type="KEGG" id="cyp:PCC8801_0741"/>
<accession>B7JXR8</accession>
<gene>
    <name evidence="1" type="ordered locus">PCC8801_0741</name>
</gene>
<name>B7JXR8_RIPO1</name>
<sequence>MSIVINIMTIYSESNLTQTLYDKDFFLWVEEVLEFNYLP</sequence>
<dbReference type="AlphaFoldDB" id="B7JXR8"/>
<protein>
    <submittedName>
        <fullName evidence="1">Uncharacterized protein</fullName>
    </submittedName>
</protein>
<keyword evidence="2" id="KW-1185">Reference proteome</keyword>
<evidence type="ECO:0000313" key="1">
    <source>
        <dbReference type="EMBL" id="ACK64825.1"/>
    </source>
</evidence>
<reference evidence="2" key="1">
    <citation type="journal article" date="2011" name="MBio">
        <title>Novel metabolic attributes of the genus Cyanothece, comprising a group of unicellular nitrogen-fixing Cyanobacteria.</title>
        <authorList>
            <person name="Bandyopadhyay A."/>
            <person name="Elvitigala T."/>
            <person name="Welsh E."/>
            <person name="Stockel J."/>
            <person name="Liberton M."/>
            <person name="Min H."/>
            <person name="Sherman L.A."/>
            <person name="Pakrasi H.B."/>
        </authorList>
    </citation>
    <scope>NUCLEOTIDE SEQUENCE [LARGE SCALE GENOMIC DNA]</scope>
    <source>
        <strain evidence="2">PCC 8801</strain>
    </source>
</reference>
<organism evidence="1 2">
    <name type="scientific">Rippkaea orientalis (strain PCC 8801 / RF-1)</name>
    <name type="common">Cyanothece sp. (strain PCC 8801)</name>
    <dbReference type="NCBI Taxonomy" id="41431"/>
    <lineage>
        <taxon>Bacteria</taxon>
        <taxon>Bacillati</taxon>
        <taxon>Cyanobacteriota</taxon>
        <taxon>Cyanophyceae</taxon>
        <taxon>Oscillatoriophycideae</taxon>
        <taxon>Chroococcales</taxon>
        <taxon>Aphanothecaceae</taxon>
        <taxon>Rippkaea</taxon>
        <taxon>Rippkaea orientalis</taxon>
    </lineage>
</organism>
<dbReference type="Proteomes" id="UP000008204">
    <property type="component" value="Chromosome"/>
</dbReference>
<dbReference type="HOGENOM" id="CLU_3308363_0_0_3"/>
<dbReference type="EMBL" id="CP001287">
    <property type="protein sequence ID" value="ACK64825.1"/>
    <property type="molecule type" value="Genomic_DNA"/>
</dbReference>
<evidence type="ECO:0000313" key="2">
    <source>
        <dbReference type="Proteomes" id="UP000008204"/>
    </source>
</evidence>
<dbReference type="STRING" id="41431.PCC8801_0741"/>
<proteinExistence type="predicted"/>